<comment type="caution">
    <text evidence="2">The sequence shown here is derived from an EMBL/GenBank/DDBJ whole genome shotgun (WGS) entry which is preliminary data.</text>
</comment>
<accession>A0ABN7XHC7</accession>
<gene>
    <name evidence="2" type="ORF">GMARGA_LOCUS43408</name>
</gene>
<dbReference type="Proteomes" id="UP000789901">
    <property type="component" value="Unassembled WGS sequence"/>
</dbReference>
<protein>
    <submittedName>
        <fullName evidence="2">20946_t:CDS:1</fullName>
    </submittedName>
</protein>
<name>A0ABN7XHC7_GIGMA</name>
<feature type="region of interest" description="Disordered" evidence="1">
    <location>
        <begin position="1"/>
        <end position="20"/>
    </location>
</feature>
<dbReference type="EMBL" id="CAJVQB010140043">
    <property type="protein sequence ID" value="CAG8854587.1"/>
    <property type="molecule type" value="Genomic_DNA"/>
</dbReference>
<feature type="non-terminal residue" evidence="2">
    <location>
        <position position="48"/>
    </location>
</feature>
<evidence type="ECO:0000256" key="1">
    <source>
        <dbReference type="SAM" id="MobiDB-lite"/>
    </source>
</evidence>
<evidence type="ECO:0000313" key="2">
    <source>
        <dbReference type="EMBL" id="CAG8854587.1"/>
    </source>
</evidence>
<evidence type="ECO:0000313" key="3">
    <source>
        <dbReference type="Proteomes" id="UP000789901"/>
    </source>
</evidence>
<proteinExistence type="predicted"/>
<organism evidence="2 3">
    <name type="scientific">Gigaspora margarita</name>
    <dbReference type="NCBI Taxonomy" id="4874"/>
    <lineage>
        <taxon>Eukaryota</taxon>
        <taxon>Fungi</taxon>
        <taxon>Fungi incertae sedis</taxon>
        <taxon>Mucoromycota</taxon>
        <taxon>Glomeromycotina</taxon>
        <taxon>Glomeromycetes</taxon>
        <taxon>Diversisporales</taxon>
        <taxon>Gigasporaceae</taxon>
        <taxon>Gigaspora</taxon>
    </lineage>
</organism>
<keyword evidence="3" id="KW-1185">Reference proteome</keyword>
<feature type="non-terminal residue" evidence="2">
    <location>
        <position position="1"/>
    </location>
</feature>
<sequence>IMKQAKKTLDKEPGPAKKKADKIYIDRFLDEVLENMGDDPNPSGFYDN</sequence>
<reference evidence="2 3" key="1">
    <citation type="submission" date="2021-06" db="EMBL/GenBank/DDBJ databases">
        <authorList>
            <person name="Kallberg Y."/>
            <person name="Tangrot J."/>
            <person name="Rosling A."/>
        </authorList>
    </citation>
    <scope>NUCLEOTIDE SEQUENCE [LARGE SCALE GENOMIC DNA]</scope>
    <source>
        <strain evidence="2 3">120-4 pot B 10/14</strain>
    </source>
</reference>